<feature type="transmembrane region" description="Helical" evidence="1">
    <location>
        <begin position="85"/>
        <end position="103"/>
    </location>
</feature>
<sequence length="111" mass="11831">MATNKQSDSTDLSAKADEAVSKLQDKIHDAGDQAASALGRVAGQAEDIARRTLDRARETSTQVRERIGRAGDATVGYIKDEPVKAVMIAAATGAVTALVLSWLSRSRSNRY</sequence>
<proteinExistence type="predicted"/>
<comment type="caution">
    <text evidence="2">The sequence shown here is derived from an EMBL/GenBank/DDBJ whole genome shotgun (WGS) entry which is preliminary data.</text>
</comment>
<dbReference type="RefSeq" id="WP_320423293.1">
    <property type="nucleotide sequence ID" value="NZ_JAXCLA010000004.1"/>
</dbReference>
<accession>A0ABU5DGH8</accession>
<organism evidence="2 3">
    <name type="scientific">Roseateles agri</name>
    <dbReference type="NCBI Taxonomy" id="3098619"/>
    <lineage>
        <taxon>Bacteria</taxon>
        <taxon>Pseudomonadati</taxon>
        <taxon>Pseudomonadota</taxon>
        <taxon>Betaproteobacteria</taxon>
        <taxon>Burkholderiales</taxon>
        <taxon>Sphaerotilaceae</taxon>
        <taxon>Roseateles</taxon>
    </lineage>
</organism>
<protein>
    <recommendedName>
        <fullName evidence="4">DUF883 domain-containing protein</fullName>
    </recommendedName>
</protein>
<evidence type="ECO:0000256" key="1">
    <source>
        <dbReference type="SAM" id="Phobius"/>
    </source>
</evidence>
<evidence type="ECO:0000313" key="2">
    <source>
        <dbReference type="EMBL" id="MDY0745384.1"/>
    </source>
</evidence>
<keyword evidence="1" id="KW-0812">Transmembrane</keyword>
<reference evidence="2 3" key="1">
    <citation type="submission" date="2023-11" db="EMBL/GenBank/DDBJ databases">
        <title>Paucibacter sp. nov., isolated from fresh soil in Korea.</title>
        <authorList>
            <person name="Le N.T.T."/>
        </authorList>
    </citation>
    <scope>NUCLEOTIDE SEQUENCE [LARGE SCALE GENOMIC DNA]</scope>
    <source>
        <strain evidence="2 3">R3-3</strain>
    </source>
</reference>
<evidence type="ECO:0000313" key="3">
    <source>
        <dbReference type="Proteomes" id="UP001285263"/>
    </source>
</evidence>
<dbReference type="Proteomes" id="UP001285263">
    <property type="component" value="Unassembled WGS sequence"/>
</dbReference>
<gene>
    <name evidence="2" type="ORF">SNE35_12755</name>
</gene>
<evidence type="ECO:0008006" key="4">
    <source>
        <dbReference type="Google" id="ProtNLM"/>
    </source>
</evidence>
<dbReference type="EMBL" id="JAXCLA010000004">
    <property type="protein sequence ID" value="MDY0745384.1"/>
    <property type="molecule type" value="Genomic_DNA"/>
</dbReference>
<name>A0ABU5DGH8_9BURK</name>
<keyword evidence="1" id="KW-0472">Membrane</keyword>
<keyword evidence="3" id="KW-1185">Reference proteome</keyword>
<keyword evidence="1" id="KW-1133">Transmembrane helix</keyword>